<accession>A0A5J4QR54</accession>
<organism evidence="1">
    <name type="scientific">termite gut metagenome</name>
    <dbReference type="NCBI Taxonomy" id="433724"/>
    <lineage>
        <taxon>unclassified sequences</taxon>
        <taxon>metagenomes</taxon>
        <taxon>organismal metagenomes</taxon>
    </lineage>
</organism>
<gene>
    <name evidence="1" type="ORF">EZS27_027046</name>
</gene>
<name>A0A5J4QR54_9ZZZZ</name>
<protein>
    <submittedName>
        <fullName evidence="1">Uncharacterized protein</fullName>
    </submittedName>
</protein>
<proteinExistence type="predicted"/>
<dbReference type="EMBL" id="SNRY01002783">
    <property type="protein sequence ID" value="KAA6323521.1"/>
    <property type="molecule type" value="Genomic_DNA"/>
</dbReference>
<dbReference type="AlphaFoldDB" id="A0A5J4QR54"/>
<sequence>MTGDNNEGDSRKYILVALLATQQSRKVTV</sequence>
<comment type="caution">
    <text evidence="1">The sequence shown here is derived from an EMBL/GenBank/DDBJ whole genome shotgun (WGS) entry which is preliminary data.</text>
</comment>
<evidence type="ECO:0000313" key="1">
    <source>
        <dbReference type="EMBL" id="KAA6323521.1"/>
    </source>
</evidence>
<reference evidence="1" key="1">
    <citation type="submission" date="2019-03" db="EMBL/GenBank/DDBJ databases">
        <title>Single cell metagenomics reveals metabolic interactions within the superorganism composed of flagellate Streblomastix strix and complex community of Bacteroidetes bacteria on its surface.</title>
        <authorList>
            <person name="Treitli S.C."/>
            <person name="Kolisko M."/>
            <person name="Husnik F."/>
            <person name="Keeling P."/>
            <person name="Hampl V."/>
        </authorList>
    </citation>
    <scope>NUCLEOTIDE SEQUENCE</scope>
    <source>
        <strain evidence="1">STM</strain>
    </source>
</reference>